<feature type="transmembrane region" description="Helical" evidence="9">
    <location>
        <begin position="218"/>
        <end position="237"/>
    </location>
</feature>
<dbReference type="GO" id="GO:0005385">
    <property type="term" value="F:zinc ion transmembrane transporter activity"/>
    <property type="evidence" value="ECO:0007669"/>
    <property type="project" value="InterPro"/>
</dbReference>
<feature type="transmembrane region" description="Helical" evidence="9">
    <location>
        <begin position="603"/>
        <end position="622"/>
    </location>
</feature>
<dbReference type="InterPro" id="IPR002524">
    <property type="entry name" value="Cation_efflux"/>
</dbReference>
<dbReference type="Gene3D" id="1.20.1510.10">
    <property type="entry name" value="Cation efflux protein transmembrane domain"/>
    <property type="match status" value="1"/>
</dbReference>
<feature type="region of interest" description="Disordered" evidence="8">
    <location>
        <begin position="511"/>
        <end position="535"/>
    </location>
</feature>
<dbReference type="Proteomes" id="UP000014071">
    <property type="component" value="Unassembled WGS sequence"/>
</dbReference>
<sequence>MHALSVKMTLAVGLLARLGMFSTHGASESNTSHTDLDTVTSFIATTTSSCLCRIESNSGLVPTRSNRSLGWSQLDTFANMQSSAYAPSTPDSRTRAKVRMDAVTSPSHASSSVSHSSSSSMLGFPIPTDLLLGLLLNKTLLASAALLLRTWLTSSHRESIHSQLSSVDDNTASSTGSVSSGTTSWAIATFAFLIAAVVQAIWFKAWQWLPAVKRVDKRRLCTLAAITFAQLLVWLMALRKLDAVNVIIFTQYCEIWAVDLAKSLGGRSYGGYTTLFALAVSFLSSISNAASPMSASTEYSAHLLDMYADADLPDSLRRNRPAGLASPSQLRAVSAAVDASAANFSVFGTLTGHIYLLIFALLTIERESALLSASRDTGGRRRAGIVATIVASAFTLPASLFLRVFGFSTFPPLSTLIPSSSTSAGSASLSHLPAYLAISFGFLILEPLIATSIESHASTKDRVAHGWPIAILASFAIGFVGFGFKPLWSQLAVALLVGQALRTILKNSPDHISSRFSSSSPSKADTPHGSVATAPSSDVSAIQELVDSFKSGVAASRRTVKIIMANPDSRKIFQFLLLNLAFMGVQLLWGVWTNSLGLISDAIHMFFDCAAIGMGLFASVMATWPTDSTFTYGYGRVETLSGFANGIFLILISIFIVFEAVQRIIEPPVMHNNTQLLIVSSMGLGVNLFGMWATGGHHHHGHGHSHGHGHDHGHGHGHDHGHGHSHNMMGVYLHVMADTLGSVGVIISTLLIGQFGWTGFDPIASLFIAFMIVGSVIPLVLESGRILCLEVGEHRETEMTEALDALRSIEGVVSYHSPRFWPKDAETLVGVIRVQVMWPIATDGEHGAHHHDHDHSHDHTHGHVHDHSHDHSHDHGHRHDHASEQSNGTAASLSSATTPEAIGRKIENLLKSRIHGLESVAVQLEKVAGSDSPSNAGMTGTPMSASPSYSSMYDASPTAVRGNSGAQRLSPVTAHRHSHHHHHHH</sequence>
<feature type="domain" description="Cation efflux protein transmembrane" evidence="11">
    <location>
        <begin position="574"/>
        <end position="788"/>
    </location>
</feature>
<evidence type="ECO:0000256" key="2">
    <source>
        <dbReference type="ARBA" id="ARBA00008873"/>
    </source>
</evidence>
<feature type="compositionally biased region" description="Basic and acidic residues" evidence="8">
    <location>
        <begin position="844"/>
        <end position="873"/>
    </location>
</feature>
<feature type="compositionally biased region" description="Basic residues" evidence="8">
    <location>
        <begin position="974"/>
        <end position="985"/>
    </location>
</feature>
<evidence type="ECO:0000259" key="11">
    <source>
        <dbReference type="Pfam" id="PF01545"/>
    </source>
</evidence>
<feature type="transmembrane region" description="Helical" evidence="9">
    <location>
        <begin position="385"/>
        <end position="406"/>
    </location>
</feature>
<comment type="similarity">
    <text evidence="2">Belongs to the cation diffusion facilitator (CDF) transporter (TC 2.A.4) family. SLC30A subfamily.</text>
</comment>
<dbReference type="PANTHER" id="PTHR45755">
    <property type="match status" value="1"/>
</dbReference>
<dbReference type="GO" id="GO:0005794">
    <property type="term" value="C:Golgi apparatus"/>
    <property type="evidence" value="ECO:0007669"/>
    <property type="project" value="TreeGrafter"/>
</dbReference>
<dbReference type="GO" id="GO:1904257">
    <property type="term" value="P:zinc ion import into Golgi lumen"/>
    <property type="evidence" value="ECO:0007669"/>
    <property type="project" value="TreeGrafter"/>
</dbReference>
<feature type="transmembrane region" description="Helical" evidence="9">
    <location>
        <begin position="344"/>
        <end position="364"/>
    </location>
</feature>
<feature type="transmembrane region" description="Helical" evidence="9">
    <location>
        <begin position="677"/>
        <end position="695"/>
    </location>
</feature>
<feature type="transmembrane region" description="Helical" evidence="9">
    <location>
        <begin position="432"/>
        <end position="451"/>
    </location>
</feature>
<dbReference type="AlphaFoldDB" id="R9P8F4"/>
<feature type="chain" id="PRO_5004478377" evidence="10">
    <location>
        <begin position="26"/>
        <end position="985"/>
    </location>
</feature>
<organism evidence="12 13">
    <name type="scientific">Pseudozyma hubeiensis (strain SY62)</name>
    <name type="common">Yeast</name>
    <dbReference type="NCBI Taxonomy" id="1305764"/>
    <lineage>
        <taxon>Eukaryota</taxon>
        <taxon>Fungi</taxon>
        <taxon>Dikarya</taxon>
        <taxon>Basidiomycota</taxon>
        <taxon>Ustilaginomycotina</taxon>
        <taxon>Ustilaginomycetes</taxon>
        <taxon>Ustilaginales</taxon>
        <taxon>Ustilaginaceae</taxon>
        <taxon>Pseudozyma</taxon>
    </lineage>
</organism>
<evidence type="ECO:0000256" key="5">
    <source>
        <dbReference type="ARBA" id="ARBA00022989"/>
    </source>
</evidence>
<name>R9P8F4_PSEHS</name>
<dbReference type="RefSeq" id="XP_012187922.1">
    <property type="nucleotide sequence ID" value="XM_012332532.1"/>
</dbReference>
<proteinExistence type="inferred from homology"/>
<dbReference type="Pfam" id="PF01545">
    <property type="entry name" value="Cation_efflux"/>
    <property type="match status" value="1"/>
</dbReference>
<evidence type="ECO:0000256" key="10">
    <source>
        <dbReference type="SAM" id="SignalP"/>
    </source>
</evidence>
<feature type="region of interest" description="Disordered" evidence="8">
    <location>
        <begin position="699"/>
        <end position="723"/>
    </location>
</feature>
<comment type="subcellular location">
    <subcellularLocation>
        <location evidence="1">Membrane</location>
        <topology evidence="1">Multi-pass membrane protein</topology>
    </subcellularLocation>
</comment>
<keyword evidence="4 9" id="KW-0812">Transmembrane</keyword>
<evidence type="ECO:0000256" key="4">
    <source>
        <dbReference type="ARBA" id="ARBA00022692"/>
    </source>
</evidence>
<gene>
    <name evidence="12" type="ORF">PHSY_001906</name>
</gene>
<feature type="transmembrane region" description="Helical" evidence="9">
    <location>
        <begin position="572"/>
        <end position="591"/>
    </location>
</feature>
<dbReference type="GO" id="GO:0006882">
    <property type="term" value="P:intracellular zinc ion homeostasis"/>
    <property type="evidence" value="ECO:0007669"/>
    <property type="project" value="InterPro"/>
</dbReference>
<keyword evidence="13" id="KW-1185">Reference proteome</keyword>
<dbReference type="FunFam" id="1.20.1510.10:FF:000039">
    <property type="entry name" value="Related to zinc transporter"/>
    <property type="match status" value="1"/>
</dbReference>
<protein>
    <submittedName>
        <fullName evidence="12">Cation:cation antiporter</fullName>
    </submittedName>
</protein>
<feature type="compositionally biased region" description="Low complexity" evidence="8">
    <location>
        <begin position="942"/>
        <end position="956"/>
    </location>
</feature>
<accession>R9P8F4</accession>
<dbReference type="InterPro" id="IPR045316">
    <property type="entry name" value="Msc2-like"/>
</dbReference>
<dbReference type="eggNOG" id="KOG1484">
    <property type="taxonomic scope" value="Eukaryota"/>
</dbReference>
<feature type="transmembrane region" description="Helical" evidence="9">
    <location>
        <begin position="763"/>
        <end position="781"/>
    </location>
</feature>
<dbReference type="OrthoDB" id="78669at2759"/>
<feature type="transmembrane region" description="Helical" evidence="9">
    <location>
        <begin position="463"/>
        <end position="481"/>
    </location>
</feature>
<dbReference type="EMBL" id="DF238783">
    <property type="protein sequence ID" value="GAC94335.1"/>
    <property type="molecule type" value="Genomic_DNA"/>
</dbReference>
<reference evidence="13" key="1">
    <citation type="journal article" date="2013" name="Genome Announc.">
        <title>Draft genome sequence of the basidiomycetous yeast-like fungus Pseudozyma hubeiensis SY62, which produces an abundant amount of the biosurfactant mannosylerythritol lipids.</title>
        <authorList>
            <person name="Konishi M."/>
            <person name="Hatada Y."/>
            <person name="Horiuchi J."/>
        </authorList>
    </citation>
    <scope>NUCLEOTIDE SEQUENCE [LARGE SCALE GENOMIC DNA]</scope>
    <source>
        <strain evidence="13">SY62</strain>
    </source>
</reference>
<evidence type="ECO:0000313" key="12">
    <source>
        <dbReference type="EMBL" id="GAC94335.1"/>
    </source>
</evidence>
<feature type="compositionally biased region" description="Polar residues" evidence="8">
    <location>
        <begin position="884"/>
        <end position="898"/>
    </location>
</feature>
<feature type="compositionally biased region" description="Basic and acidic residues" evidence="8">
    <location>
        <begin position="708"/>
        <end position="722"/>
    </location>
</feature>
<dbReference type="InterPro" id="IPR027469">
    <property type="entry name" value="Cation_efflux_TMD_sf"/>
</dbReference>
<evidence type="ECO:0000256" key="3">
    <source>
        <dbReference type="ARBA" id="ARBA00022448"/>
    </source>
</evidence>
<feature type="transmembrane region" description="Helical" evidence="9">
    <location>
        <begin position="731"/>
        <end position="757"/>
    </location>
</feature>
<evidence type="ECO:0000313" key="13">
    <source>
        <dbReference type="Proteomes" id="UP000014071"/>
    </source>
</evidence>
<keyword evidence="5 9" id="KW-1133">Transmembrane helix</keyword>
<evidence type="ECO:0000256" key="7">
    <source>
        <dbReference type="ARBA" id="ARBA00023136"/>
    </source>
</evidence>
<feature type="signal peptide" evidence="10">
    <location>
        <begin position="1"/>
        <end position="25"/>
    </location>
</feature>
<dbReference type="PANTHER" id="PTHR45755:SF4">
    <property type="entry name" value="ZINC TRANSPORTER 7"/>
    <property type="match status" value="1"/>
</dbReference>
<evidence type="ECO:0000256" key="9">
    <source>
        <dbReference type="SAM" id="Phobius"/>
    </source>
</evidence>
<keyword evidence="6" id="KW-0406">Ion transport</keyword>
<keyword evidence="10" id="KW-0732">Signal</keyword>
<dbReference type="GeneID" id="24107201"/>
<dbReference type="GO" id="GO:0016020">
    <property type="term" value="C:membrane"/>
    <property type="evidence" value="ECO:0007669"/>
    <property type="project" value="UniProtKB-SubCell"/>
</dbReference>
<evidence type="ECO:0000256" key="1">
    <source>
        <dbReference type="ARBA" id="ARBA00004141"/>
    </source>
</evidence>
<dbReference type="NCBIfam" id="TIGR01297">
    <property type="entry name" value="CDF"/>
    <property type="match status" value="1"/>
</dbReference>
<dbReference type="SUPFAM" id="SSF161111">
    <property type="entry name" value="Cation efflux protein transmembrane domain-like"/>
    <property type="match status" value="1"/>
</dbReference>
<dbReference type="GO" id="GO:0031410">
    <property type="term" value="C:cytoplasmic vesicle"/>
    <property type="evidence" value="ECO:0007669"/>
    <property type="project" value="TreeGrafter"/>
</dbReference>
<keyword evidence="3" id="KW-0813">Transport</keyword>
<feature type="region of interest" description="Disordered" evidence="8">
    <location>
        <begin position="844"/>
        <end position="899"/>
    </location>
</feature>
<dbReference type="InterPro" id="IPR058533">
    <property type="entry name" value="Cation_efflux_TM"/>
</dbReference>
<feature type="transmembrane region" description="Helical" evidence="9">
    <location>
        <begin position="185"/>
        <end position="206"/>
    </location>
</feature>
<feature type="transmembrane region" description="Helical" evidence="9">
    <location>
        <begin position="643"/>
        <end position="665"/>
    </location>
</feature>
<feature type="region of interest" description="Disordered" evidence="8">
    <location>
        <begin position="928"/>
        <end position="985"/>
    </location>
</feature>
<dbReference type="HOGENOM" id="CLU_012540_0_0_1"/>
<keyword evidence="7 9" id="KW-0472">Membrane</keyword>
<dbReference type="STRING" id="1305764.R9P8F4"/>
<evidence type="ECO:0000256" key="8">
    <source>
        <dbReference type="SAM" id="MobiDB-lite"/>
    </source>
</evidence>
<evidence type="ECO:0000256" key="6">
    <source>
        <dbReference type="ARBA" id="ARBA00023065"/>
    </source>
</evidence>